<dbReference type="SUPFAM" id="SSF52821">
    <property type="entry name" value="Rhodanese/Cell cycle control phosphatase"/>
    <property type="match status" value="1"/>
</dbReference>
<keyword evidence="4" id="KW-0274">FAD</keyword>
<evidence type="ECO:0000256" key="5">
    <source>
        <dbReference type="ARBA" id="ARBA00023002"/>
    </source>
</evidence>
<dbReference type="Gene3D" id="3.50.50.60">
    <property type="entry name" value="FAD/NAD(P)-binding domain"/>
    <property type="match status" value="2"/>
</dbReference>
<organism evidence="8">
    <name type="scientific">Caldimicrobium thiodismutans</name>
    <dbReference type="NCBI Taxonomy" id="1653476"/>
    <lineage>
        <taxon>Bacteria</taxon>
        <taxon>Pseudomonadati</taxon>
        <taxon>Thermodesulfobacteriota</taxon>
        <taxon>Thermodesulfobacteria</taxon>
        <taxon>Thermodesulfobacteriales</taxon>
        <taxon>Thermodesulfobacteriaceae</taxon>
        <taxon>Caldimicrobium</taxon>
    </lineage>
</organism>
<keyword evidence="3" id="KW-0285">Flavoprotein</keyword>
<evidence type="ECO:0000256" key="3">
    <source>
        <dbReference type="ARBA" id="ARBA00022630"/>
    </source>
</evidence>
<reference evidence="8" key="1">
    <citation type="journal article" date="2020" name="mSystems">
        <title>Genome- and Community-Level Interaction Insights into Carbon Utilization and Element Cycling Functions of Hydrothermarchaeota in Hydrothermal Sediment.</title>
        <authorList>
            <person name="Zhou Z."/>
            <person name="Liu Y."/>
            <person name="Xu W."/>
            <person name="Pan J."/>
            <person name="Luo Z.H."/>
            <person name="Li M."/>
        </authorList>
    </citation>
    <scope>NUCLEOTIDE SEQUENCE [LARGE SCALE GENOMIC DNA]</scope>
    <source>
        <strain evidence="8">SpSt-605</strain>
    </source>
</reference>
<dbReference type="SUPFAM" id="SSF51905">
    <property type="entry name" value="FAD/NAD(P)-binding domain"/>
    <property type="match status" value="1"/>
</dbReference>
<evidence type="ECO:0000256" key="2">
    <source>
        <dbReference type="ARBA" id="ARBA00009130"/>
    </source>
</evidence>
<dbReference type="EMBL" id="DSZU01000115">
    <property type="protein sequence ID" value="HGV55689.1"/>
    <property type="molecule type" value="Genomic_DNA"/>
</dbReference>
<dbReference type="PANTHER" id="PTHR43429">
    <property type="entry name" value="PYRIDINE NUCLEOTIDE-DISULFIDE OXIDOREDUCTASE DOMAIN-CONTAINING"/>
    <property type="match status" value="1"/>
</dbReference>
<evidence type="ECO:0000256" key="4">
    <source>
        <dbReference type="ARBA" id="ARBA00022827"/>
    </source>
</evidence>
<dbReference type="PRINTS" id="PR00368">
    <property type="entry name" value="FADPNR"/>
</dbReference>
<evidence type="ECO:0000256" key="1">
    <source>
        <dbReference type="ARBA" id="ARBA00001974"/>
    </source>
</evidence>
<name>A0A832LWR2_9BACT</name>
<accession>A0A832LWR2</accession>
<dbReference type="PROSITE" id="PS50206">
    <property type="entry name" value="RHODANESE_3"/>
    <property type="match status" value="1"/>
</dbReference>
<proteinExistence type="inferred from homology"/>
<evidence type="ECO:0000256" key="6">
    <source>
        <dbReference type="ARBA" id="ARBA00023284"/>
    </source>
</evidence>
<dbReference type="InterPro" id="IPR023753">
    <property type="entry name" value="FAD/NAD-binding_dom"/>
</dbReference>
<comment type="caution">
    <text evidence="8">The sequence shown here is derived from an EMBL/GenBank/DDBJ whole genome shotgun (WGS) entry which is preliminary data.</text>
</comment>
<dbReference type="GO" id="GO:0016491">
    <property type="term" value="F:oxidoreductase activity"/>
    <property type="evidence" value="ECO:0007669"/>
    <property type="project" value="UniProtKB-KW"/>
</dbReference>
<dbReference type="AlphaFoldDB" id="A0A832LWR2"/>
<dbReference type="PANTHER" id="PTHR43429:SF1">
    <property type="entry name" value="NAD(P)H SULFUR OXIDOREDUCTASE (COA-DEPENDENT)"/>
    <property type="match status" value="1"/>
</dbReference>
<dbReference type="Pfam" id="PF00581">
    <property type="entry name" value="Rhodanese"/>
    <property type="match status" value="1"/>
</dbReference>
<comment type="cofactor">
    <cofactor evidence="1">
        <name>FAD</name>
        <dbReference type="ChEBI" id="CHEBI:57692"/>
    </cofactor>
</comment>
<evidence type="ECO:0000313" key="8">
    <source>
        <dbReference type="EMBL" id="HGV55689.1"/>
    </source>
</evidence>
<dbReference type="InterPro" id="IPR036188">
    <property type="entry name" value="FAD/NAD-bd_sf"/>
</dbReference>
<dbReference type="SMART" id="SM00450">
    <property type="entry name" value="RHOD"/>
    <property type="match status" value="1"/>
</dbReference>
<comment type="similarity">
    <text evidence="2">Belongs to the class-III pyridine nucleotide-disulfide oxidoreductase family.</text>
</comment>
<protein>
    <submittedName>
        <fullName evidence="8">Pyridine nucleotide-disulfide oxidoreductase</fullName>
    </submittedName>
</protein>
<dbReference type="PRINTS" id="PR00411">
    <property type="entry name" value="PNDRDTASEI"/>
</dbReference>
<dbReference type="SUPFAM" id="SSF55424">
    <property type="entry name" value="FAD/NAD-linked reductases, dimerisation (C-terminal) domain"/>
    <property type="match status" value="1"/>
</dbReference>
<dbReference type="InterPro" id="IPR016156">
    <property type="entry name" value="FAD/NAD-linked_Rdtase_dimer_sf"/>
</dbReference>
<dbReference type="Gene3D" id="3.40.250.10">
    <property type="entry name" value="Rhodanese-like domain"/>
    <property type="match status" value="1"/>
</dbReference>
<keyword evidence="6" id="KW-0676">Redox-active center</keyword>
<dbReference type="InterPro" id="IPR036873">
    <property type="entry name" value="Rhodanese-like_dom_sf"/>
</dbReference>
<evidence type="ECO:0000259" key="7">
    <source>
        <dbReference type="PROSITE" id="PS50206"/>
    </source>
</evidence>
<sequence>MQVVVIGANACGAKAACRVKRLNPHAEVILIDKDDLISYGACGIPYYVSGDIPDEKALRETSYHVVRDERFFREAKGLTVLTKTLAEEINPKRKTVTVRYLESGQREEIPYDKLVIATGSLPKKLPITGVDLEGVYTLSSLHKAIEIKEKIARGEVERPLIIGAGLIGLEMAEAFADLWGLEVTILEYFPQVLPRNLDTFMARIVENHLREKGIKLILKARIKEIVGKEGKVVGVQTEDAFYAADLVLLAVGVIPNSELAKRAGLLVSPRTGGIIVNERLQTSDPDIYAGGDCIEVTHLVSGKKVVMPMGSLANRQGRVIGTNIAGGMATFKGTVGAFIMKCFDLSVGGVGLTLAQAYQEGFKASYALNNQTERSHFYPGAEYAYYALIFDKETTRVLGFQAVGPFTDGTMARIHALSSILPNKPLVEDLLELELAYAPPFNSALDPIHDTAHVADNVLKGLIEPIDWEEVIRRLQEGDPNTFAIDLRHPKEAEFNVKQYKNVKHILYQEFRKHLSEVPKDKEIILICNSSRRAYDVARILKAEGFEKVYVPLGGVSFPRRWGERLK</sequence>
<dbReference type="InterPro" id="IPR001763">
    <property type="entry name" value="Rhodanese-like_dom"/>
</dbReference>
<dbReference type="Pfam" id="PF02852">
    <property type="entry name" value="Pyr_redox_dim"/>
    <property type="match status" value="1"/>
</dbReference>
<feature type="domain" description="Rhodanese" evidence="7">
    <location>
        <begin position="478"/>
        <end position="567"/>
    </location>
</feature>
<dbReference type="Pfam" id="PF07992">
    <property type="entry name" value="Pyr_redox_2"/>
    <property type="match status" value="1"/>
</dbReference>
<dbReference type="InterPro" id="IPR004099">
    <property type="entry name" value="Pyr_nucl-diS_OxRdtase_dimer"/>
</dbReference>
<keyword evidence="5" id="KW-0560">Oxidoreductase</keyword>
<gene>
    <name evidence="8" type="ORF">ENT73_06390</name>
</gene>
<dbReference type="InterPro" id="IPR050260">
    <property type="entry name" value="FAD-bd_OxRdtase"/>
</dbReference>